<dbReference type="Proteomes" id="UP000026682">
    <property type="component" value="Unassembled WGS sequence"/>
</dbReference>
<protein>
    <submittedName>
        <fullName evidence="7">Glycerol kinase domain protein</fullName>
    </submittedName>
</protein>
<proteinExistence type="inferred from homology"/>
<dbReference type="GO" id="GO:0005524">
    <property type="term" value="F:ATP binding"/>
    <property type="evidence" value="ECO:0007669"/>
    <property type="project" value="UniProtKB-KW"/>
</dbReference>
<dbReference type="STRING" id="35814.BBB42_02400"/>
<dbReference type="AlphaFoldDB" id="A0A158MA90"/>
<dbReference type="InterPro" id="IPR043129">
    <property type="entry name" value="ATPase_NBD"/>
</dbReference>
<dbReference type="GO" id="GO:0019563">
    <property type="term" value="P:glycerol catabolic process"/>
    <property type="evidence" value="ECO:0007669"/>
    <property type="project" value="TreeGrafter"/>
</dbReference>
<evidence type="ECO:0000256" key="2">
    <source>
        <dbReference type="ARBA" id="ARBA00022679"/>
    </source>
</evidence>
<dbReference type="PANTHER" id="PTHR10196">
    <property type="entry name" value="SUGAR KINASE"/>
    <property type="match status" value="1"/>
</dbReference>
<keyword evidence="5" id="KW-0067">ATP-binding</keyword>
<dbReference type="GO" id="GO:0005829">
    <property type="term" value="C:cytosol"/>
    <property type="evidence" value="ECO:0007669"/>
    <property type="project" value="TreeGrafter"/>
</dbReference>
<keyword evidence="4 7" id="KW-0418">Kinase</keyword>
<evidence type="ECO:0000313" key="7">
    <source>
        <dbReference type="EMBL" id="KAK98606.1"/>
    </source>
</evidence>
<sequence>MLEGSVFVAGAAVQWLRDGLGIIQHAEDIEPLAASVADTDDVFMVPAFAGLGASELRVDGGAARNDLLMQMQADLLGVPVVRPRIAESTARGAAGLAGLAVGFWSDQQEFAAQWQAERRFEPRWPADVRLARMQRWRQAVELSKHWTLPA</sequence>
<reference evidence="7 8" key="1">
    <citation type="submission" date="2014-03" db="EMBL/GenBank/DDBJ databases">
        <title>Genome sequence of Bordetella holmseii.</title>
        <authorList>
            <person name="Harvill E."/>
            <person name="Goodfield L.L."/>
            <person name="Ivanov Y."/>
            <person name="Meyer J.A."/>
            <person name="Newth C."/>
            <person name="Cassiday P."/>
            <person name="Tondella M.L."/>
            <person name="Liao P."/>
            <person name="Zimmerman J."/>
            <person name="Meert K."/>
            <person name="Wessel D."/>
            <person name="Berger J."/>
            <person name="Dean J.M."/>
            <person name="Holubkov R."/>
            <person name="Burr J."/>
            <person name="Liu T."/>
            <person name="Brinkac L.M."/>
            <person name="Sanka R."/>
            <person name="Kim M."/>
            <person name="Losada L."/>
        </authorList>
    </citation>
    <scope>NUCLEOTIDE SEQUENCE [LARGE SCALE GENOMIC DNA]</scope>
    <source>
        <strain evidence="7 8">CDC-H585-BH</strain>
    </source>
</reference>
<keyword evidence="2" id="KW-0808">Transferase</keyword>
<dbReference type="Gene3D" id="3.30.420.40">
    <property type="match status" value="2"/>
</dbReference>
<dbReference type="Pfam" id="PF02782">
    <property type="entry name" value="FGGY_C"/>
    <property type="match status" value="1"/>
</dbReference>
<dbReference type="EMBL" id="JFZZ01000016">
    <property type="protein sequence ID" value="KAK98606.1"/>
    <property type="molecule type" value="Genomic_DNA"/>
</dbReference>
<evidence type="ECO:0000256" key="4">
    <source>
        <dbReference type="ARBA" id="ARBA00022777"/>
    </source>
</evidence>
<evidence type="ECO:0000256" key="3">
    <source>
        <dbReference type="ARBA" id="ARBA00022741"/>
    </source>
</evidence>
<accession>A0A158MA90</accession>
<evidence type="ECO:0000256" key="5">
    <source>
        <dbReference type="ARBA" id="ARBA00022840"/>
    </source>
</evidence>
<feature type="domain" description="Carbohydrate kinase FGGY C-terminal" evidence="6">
    <location>
        <begin position="55"/>
        <end position="100"/>
    </location>
</feature>
<gene>
    <name evidence="7" type="ORF">L497_3611</name>
</gene>
<comment type="similarity">
    <text evidence="1">Belongs to the FGGY kinase family.</text>
</comment>
<comment type="caution">
    <text evidence="7">The sequence shown here is derived from an EMBL/GenBank/DDBJ whole genome shotgun (WGS) entry which is preliminary data.</text>
</comment>
<dbReference type="PANTHER" id="PTHR10196:SF69">
    <property type="entry name" value="GLYCEROL KINASE"/>
    <property type="match status" value="1"/>
</dbReference>
<organism evidence="7 8">
    <name type="scientific">Bordetella holmesii CDC-H585-BH</name>
    <dbReference type="NCBI Taxonomy" id="1331206"/>
    <lineage>
        <taxon>Bacteria</taxon>
        <taxon>Pseudomonadati</taxon>
        <taxon>Pseudomonadota</taxon>
        <taxon>Betaproteobacteria</taxon>
        <taxon>Burkholderiales</taxon>
        <taxon>Alcaligenaceae</taxon>
        <taxon>Bordetella</taxon>
    </lineage>
</organism>
<evidence type="ECO:0000259" key="6">
    <source>
        <dbReference type="Pfam" id="PF02782"/>
    </source>
</evidence>
<evidence type="ECO:0000313" key="8">
    <source>
        <dbReference type="Proteomes" id="UP000026682"/>
    </source>
</evidence>
<dbReference type="PATRIC" id="fig|1331206.3.peg.431"/>
<name>A0A158MA90_9BORD</name>
<keyword evidence="3" id="KW-0547">Nucleotide-binding</keyword>
<dbReference type="InterPro" id="IPR018485">
    <property type="entry name" value="FGGY_C"/>
</dbReference>
<dbReference type="GO" id="GO:0004370">
    <property type="term" value="F:glycerol kinase activity"/>
    <property type="evidence" value="ECO:0007669"/>
    <property type="project" value="TreeGrafter"/>
</dbReference>
<evidence type="ECO:0000256" key="1">
    <source>
        <dbReference type="ARBA" id="ARBA00009156"/>
    </source>
</evidence>
<dbReference type="SUPFAM" id="SSF53067">
    <property type="entry name" value="Actin-like ATPase domain"/>
    <property type="match status" value="1"/>
</dbReference>